<sequence>MAAIVSKGELVYDYVETYLYTSSFRNTHSHAVQPILTEDIPPDYVEEPQILVPDVKRSPERPRTKMKANLGSKKLPKAQK</sequence>
<accession>A0A7J6UQY8</accession>
<reference evidence="2 3" key="1">
    <citation type="submission" date="2020-06" db="EMBL/GenBank/DDBJ databases">
        <title>Transcriptomic and genomic resources for Thalictrum thalictroides and T. hernandezii: Facilitating candidate gene discovery in an emerging model plant lineage.</title>
        <authorList>
            <person name="Arias T."/>
            <person name="Riano-Pachon D.M."/>
            <person name="Di Stilio V.S."/>
        </authorList>
    </citation>
    <scope>NUCLEOTIDE SEQUENCE [LARGE SCALE GENOMIC DNA]</scope>
    <source>
        <strain evidence="3">cv. WT478/WT964</strain>
        <tissue evidence="2">Leaves</tissue>
    </source>
</reference>
<dbReference type="EMBL" id="JABWDY010044693">
    <property type="protein sequence ID" value="KAF5174958.1"/>
    <property type="molecule type" value="Genomic_DNA"/>
</dbReference>
<feature type="region of interest" description="Disordered" evidence="1">
    <location>
        <begin position="55"/>
        <end position="80"/>
    </location>
</feature>
<protein>
    <submittedName>
        <fullName evidence="2">Uncharacterized protein</fullName>
    </submittedName>
</protein>
<organism evidence="2 3">
    <name type="scientific">Thalictrum thalictroides</name>
    <name type="common">Rue-anemone</name>
    <name type="synonym">Anemone thalictroides</name>
    <dbReference type="NCBI Taxonomy" id="46969"/>
    <lineage>
        <taxon>Eukaryota</taxon>
        <taxon>Viridiplantae</taxon>
        <taxon>Streptophyta</taxon>
        <taxon>Embryophyta</taxon>
        <taxon>Tracheophyta</taxon>
        <taxon>Spermatophyta</taxon>
        <taxon>Magnoliopsida</taxon>
        <taxon>Ranunculales</taxon>
        <taxon>Ranunculaceae</taxon>
        <taxon>Thalictroideae</taxon>
        <taxon>Thalictrum</taxon>
    </lineage>
</organism>
<dbReference type="AlphaFoldDB" id="A0A7J6UQY8"/>
<gene>
    <name evidence="2" type="ORF">FRX31_035455</name>
</gene>
<evidence type="ECO:0000313" key="3">
    <source>
        <dbReference type="Proteomes" id="UP000554482"/>
    </source>
</evidence>
<name>A0A7J6UQY8_THATH</name>
<comment type="caution">
    <text evidence="2">The sequence shown here is derived from an EMBL/GenBank/DDBJ whole genome shotgun (WGS) entry which is preliminary data.</text>
</comment>
<evidence type="ECO:0000256" key="1">
    <source>
        <dbReference type="SAM" id="MobiDB-lite"/>
    </source>
</evidence>
<proteinExistence type="predicted"/>
<dbReference type="Proteomes" id="UP000554482">
    <property type="component" value="Unassembled WGS sequence"/>
</dbReference>
<keyword evidence="3" id="KW-1185">Reference proteome</keyword>
<evidence type="ECO:0000313" key="2">
    <source>
        <dbReference type="EMBL" id="KAF5174958.1"/>
    </source>
</evidence>